<dbReference type="Gene3D" id="1.10.10.2840">
    <property type="entry name" value="PucR C-terminal helix-turn-helix domain"/>
    <property type="match status" value="1"/>
</dbReference>
<dbReference type="InterPro" id="IPR051448">
    <property type="entry name" value="CdaR-like_regulators"/>
</dbReference>
<evidence type="ECO:0000313" key="2">
    <source>
        <dbReference type="EMBL" id="MDH2331482.1"/>
    </source>
</evidence>
<name>A0AAP3ZXE4_PAEPO</name>
<dbReference type="Pfam" id="PF13556">
    <property type="entry name" value="HTH_30"/>
    <property type="match status" value="1"/>
</dbReference>
<reference evidence="2" key="1">
    <citation type="submission" date="2023-04" db="EMBL/GenBank/DDBJ databases">
        <title>Uncovering the Secrets of Slow-Growing Bacteria in Tropical Savanna Soil through Cultivation and Genomic Analysis.</title>
        <authorList>
            <person name="Goncalves O.S."/>
            <person name="Santana M.F."/>
        </authorList>
    </citation>
    <scope>NUCLEOTIDE SEQUENCE</scope>
    <source>
        <strain evidence="2">ANTI</strain>
    </source>
</reference>
<dbReference type="PANTHER" id="PTHR33744">
    <property type="entry name" value="CARBOHYDRATE DIACID REGULATOR"/>
    <property type="match status" value="1"/>
</dbReference>
<dbReference type="AlphaFoldDB" id="A0AAP3ZXE4"/>
<proteinExistence type="predicted"/>
<dbReference type="InterPro" id="IPR042070">
    <property type="entry name" value="PucR_C-HTH_sf"/>
</dbReference>
<evidence type="ECO:0000313" key="3">
    <source>
        <dbReference type="Proteomes" id="UP001229409"/>
    </source>
</evidence>
<protein>
    <submittedName>
        <fullName evidence="2">Helix-turn-helix domain-containing protein</fullName>
    </submittedName>
</protein>
<feature type="domain" description="PucR C-terminal helix-turn-helix" evidence="1">
    <location>
        <begin position="442"/>
        <end position="499"/>
    </location>
</feature>
<gene>
    <name evidence="2" type="ORF">QDS18_11400</name>
</gene>
<dbReference type="InterPro" id="IPR025736">
    <property type="entry name" value="PucR_C-HTH_dom"/>
</dbReference>
<sequence length="517" mass="59473">MKIQKIIRKLSDCYLSLPEEAMQTKEISEFTILRLSSVFQADTAYIGNLSDLPKDFPTDTPLFCIQDCDALVDSYTCLTLLPNGLDLLDLSGKISSILAHENRLIEHMHTLISALYSNKGLQYLTNEASRIFGNPVIIVDAGYKLLAMCQAPIPSRPDIEQQRNLGYILDSNIESMKKSNLYELTRMALIPYYSRDPETNDCWITAFVYVHGIEFAQVSVMELDRKFTDIDFELVQFLCELVSVELQKNDFYNCNQGMMHSFLLSELLTGELNDANVIAMRLAHLEWTLTPYLRVMTLTDLKNGFFDGKVQLVAQHMIQLLPDSRWIVYQGRIVFLISLVDSSCKIIAEDKRILEFLQVNGLTASLSDCFSHLTFLRKYYKQCLTAFEIGFQLHSNKPVYMYEDYLCEHIGKIISEQNDLADFCHPVIQKLIAYDNAHKTSLLPTLEAYLQYVDTPNIAAKTLFIHRNTLFYRINRMRELFEIDLSDGDIRLKLQMTLHFLKLKTQRGDPKDQSIEG</sequence>
<dbReference type="Proteomes" id="UP001229409">
    <property type="component" value="Unassembled WGS sequence"/>
</dbReference>
<organism evidence="2 3">
    <name type="scientific">Paenibacillus polymyxa</name>
    <name type="common">Bacillus polymyxa</name>
    <dbReference type="NCBI Taxonomy" id="1406"/>
    <lineage>
        <taxon>Bacteria</taxon>
        <taxon>Bacillati</taxon>
        <taxon>Bacillota</taxon>
        <taxon>Bacilli</taxon>
        <taxon>Bacillales</taxon>
        <taxon>Paenibacillaceae</taxon>
        <taxon>Paenibacillus</taxon>
    </lineage>
</organism>
<evidence type="ECO:0000259" key="1">
    <source>
        <dbReference type="Pfam" id="PF13556"/>
    </source>
</evidence>
<comment type="caution">
    <text evidence="2">The sequence shown here is derived from an EMBL/GenBank/DDBJ whole genome shotgun (WGS) entry which is preliminary data.</text>
</comment>
<accession>A0AAP3ZXE4</accession>
<dbReference type="EMBL" id="JARVWT010000004">
    <property type="protein sequence ID" value="MDH2331482.1"/>
    <property type="molecule type" value="Genomic_DNA"/>
</dbReference>
<dbReference type="RefSeq" id="WP_279833707.1">
    <property type="nucleotide sequence ID" value="NZ_JARVWT010000004.1"/>
</dbReference>